<organism evidence="2 3">
    <name type="scientific">Nonomuraea maheshkhaliensis</name>
    <dbReference type="NCBI Taxonomy" id="419590"/>
    <lineage>
        <taxon>Bacteria</taxon>
        <taxon>Bacillati</taxon>
        <taxon>Actinomycetota</taxon>
        <taxon>Actinomycetes</taxon>
        <taxon>Streptosporangiales</taxon>
        <taxon>Streptosporangiaceae</taxon>
        <taxon>Nonomuraea</taxon>
    </lineage>
</organism>
<gene>
    <name evidence="2" type="ORF">GCM10009733_022130</name>
</gene>
<proteinExistence type="predicted"/>
<reference evidence="2 3" key="1">
    <citation type="journal article" date="2019" name="Int. J. Syst. Evol. Microbiol.">
        <title>The Global Catalogue of Microorganisms (GCM) 10K type strain sequencing project: providing services to taxonomists for standard genome sequencing and annotation.</title>
        <authorList>
            <consortium name="The Broad Institute Genomics Platform"/>
            <consortium name="The Broad Institute Genome Sequencing Center for Infectious Disease"/>
            <person name="Wu L."/>
            <person name="Ma J."/>
        </authorList>
    </citation>
    <scope>NUCLEOTIDE SEQUENCE [LARGE SCALE GENOMIC DNA]</scope>
    <source>
        <strain evidence="2 3">JCM 13929</strain>
    </source>
</reference>
<evidence type="ECO:0000256" key="1">
    <source>
        <dbReference type="SAM" id="Phobius"/>
    </source>
</evidence>
<evidence type="ECO:0000313" key="3">
    <source>
        <dbReference type="Proteomes" id="UP001500064"/>
    </source>
</evidence>
<feature type="transmembrane region" description="Helical" evidence="1">
    <location>
        <begin position="41"/>
        <end position="60"/>
    </location>
</feature>
<dbReference type="Proteomes" id="UP001500064">
    <property type="component" value="Unassembled WGS sequence"/>
</dbReference>
<keyword evidence="1" id="KW-1133">Transmembrane helix</keyword>
<evidence type="ECO:0000313" key="2">
    <source>
        <dbReference type="EMBL" id="GAA1625024.1"/>
    </source>
</evidence>
<sequence length="71" mass="7011">MTPIAVSGATFFVPSAGVIASLATGALTCGGRSGDPPPDEVHPAVTSSAAAMMLASVSLVRPFRIPDASRA</sequence>
<keyword evidence="1" id="KW-0812">Transmembrane</keyword>
<dbReference type="EMBL" id="BAAAMU010000012">
    <property type="protein sequence ID" value="GAA1625024.1"/>
    <property type="molecule type" value="Genomic_DNA"/>
</dbReference>
<keyword evidence="1" id="KW-0472">Membrane</keyword>
<name>A0ABN2F224_9ACTN</name>
<keyword evidence="3" id="KW-1185">Reference proteome</keyword>
<protein>
    <submittedName>
        <fullName evidence="2">Uncharacterized protein</fullName>
    </submittedName>
</protein>
<comment type="caution">
    <text evidence="2">The sequence shown here is derived from an EMBL/GenBank/DDBJ whole genome shotgun (WGS) entry which is preliminary data.</text>
</comment>
<accession>A0ABN2F224</accession>